<dbReference type="CDD" id="cd00887">
    <property type="entry name" value="MoeA"/>
    <property type="match status" value="1"/>
</dbReference>
<dbReference type="Proteomes" id="UP000078596">
    <property type="component" value="Chromosome"/>
</dbReference>
<comment type="pathway">
    <text evidence="3 11">Cofactor biosynthesis; molybdopterin biosynthesis.</text>
</comment>
<evidence type="ECO:0000256" key="1">
    <source>
        <dbReference type="ARBA" id="ARBA00001946"/>
    </source>
</evidence>
<evidence type="ECO:0000256" key="5">
    <source>
        <dbReference type="ARBA" id="ARBA00022505"/>
    </source>
</evidence>
<evidence type="ECO:0000256" key="8">
    <source>
        <dbReference type="ARBA" id="ARBA00022842"/>
    </source>
</evidence>
<evidence type="ECO:0000256" key="9">
    <source>
        <dbReference type="ARBA" id="ARBA00023150"/>
    </source>
</evidence>
<reference evidence="13 14" key="1">
    <citation type="submission" date="2016-06" db="EMBL/GenBank/DDBJ databases">
        <title>Insight into the functional genes involving in sulfur oxidation in Pearl River water.</title>
        <authorList>
            <person name="Luo J."/>
            <person name="Tan X."/>
            <person name="Lin W."/>
        </authorList>
    </citation>
    <scope>NUCLEOTIDE SEQUENCE [LARGE SCALE GENOMIC DNA]</scope>
    <source>
        <strain evidence="13 14">LS2</strain>
    </source>
</reference>
<comment type="function">
    <text evidence="2 11">Catalyzes the insertion of molybdate into adenylated molybdopterin with the concomitant release of AMP.</text>
</comment>
<dbReference type="Pfam" id="PF03454">
    <property type="entry name" value="MoeA_C"/>
    <property type="match status" value="1"/>
</dbReference>
<dbReference type="KEGG" id="haz:A9404_12920"/>
<comment type="catalytic activity">
    <reaction evidence="10">
        <text>adenylyl-molybdopterin + molybdate = Mo-molybdopterin + AMP + H(+)</text>
        <dbReference type="Rhea" id="RHEA:35047"/>
        <dbReference type="ChEBI" id="CHEBI:15378"/>
        <dbReference type="ChEBI" id="CHEBI:36264"/>
        <dbReference type="ChEBI" id="CHEBI:62727"/>
        <dbReference type="ChEBI" id="CHEBI:71302"/>
        <dbReference type="ChEBI" id="CHEBI:456215"/>
        <dbReference type="EC" id="2.10.1.1"/>
    </reaction>
</comment>
<dbReference type="Gene3D" id="2.40.340.10">
    <property type="entry name" value="MoeA, C-terminal, domain IV"/>
    <property type="match status" value="1"/>
</dbReference>
<dbReference type="UniPathway" id="UPA00344"/>
<dbReference type="InterPro" id="IPR038987">
    <property type="entry name" value="MoeA-like"/>
</dbReference>
<keyword evidence="5 11" id="KW-0500">Molybdenum</keyword>
<evidence type="ECO:0000256" key="7">
    <source>
        <dbReference type="ARBA" id="ARBA00022723"/>
    </source>
</evidence>
<accession>A0A191ZKW1</accession>
<dbReference type="InterPro" id="IPR036135">
    <property type="entry name" value="MoeA_linker/N_sf"/>
</dbReference>
<proteinExistence type="inferred from homology"/>
<protein>
    <recommendedName>
        <fullName evidence="11">Molybdopterin molybdenumtransferase</fullName>
        <ecNumber evidence="11">2.10.1.1</ecNumber>
    </recommendedName>
</protein>
<dbReference type="EMBL" id="CP016027">
    <property type="protein sequence ID" value="ANJ68500.1"/>
    <property type="molecule type" value="Genomic_DNA"/>
</dbReference>
<dbReference type="Gene3D" id="2.170.190.11">
    <property type="entry name" value="Molybdopterin biosynthesis moea protein, domain 3"/>
    <property type="match status" value="1"/>
</dbReference>
<dbReference type="InterPro" id="IPR001453">
    <property type="entry name" value="MoaB/Mog_dom"/>
</dbReference>
<dbReference type="SUPFAM" id="SSF53218">
    <property type="entry name" value="Molybdenum cofactor biosynthesis proteins"/>
    <property type="match status" value="1"/>
</dbReference>
<dbReference type="InterPro" id="IPR036425">
    <property type="entry name" value="MoaB/Mog-like_dom_sf"/>
</dbReference>
<evidence type="ECO:0000256" key="4">
    <source>
        <dbReference type="ARBA" id="ARBA00010763"/>
    </source>
</evidence>
<dbReference type="Pfam" id="PF00994">
    <property type="entry name" value="MoCF_biosynth"/>
    <property type="match status" value="1"/>
</dbReference>
<dbReference type="InterPro" id="IPR005111">
    <property type="entry name" value="MoeA_C_domain_IV"/>
</dbReference>
<evidence type="ECO:0000256" key="10">
    <source>
        <dbReference type="ARBA" id="ARBA00047317"/>
    </source>
</evidence>
<evidence type="ECO:0000256" key="6">
    <source>
        <dbReference type="ARBA" id="ARBA00022679"/>
    </source>
</evidence>
<dbReference type="SMART" id="SM00852">
    <property type="entry name" value="MoCF_biosynth"/>
    <property type="match status" value="1"/>
</dbReference>
<dbReference type="AlphaFoldDB" id="A0A191ZKW1"/>
<sequence>MRGERLTAAQHRLVAQLTRISESESIPLEAALGRYLADDVLAPVDVPPRAVSLYDGYALAGPVVSDSIWPVVGESFAGDSPPPLSTNAAMRIFTGSVLPDGANAVIAQEAVDRTGDAIRLNESISPGDGVRPRGADSRQGDCILEAGTRLDAPQLGLLASVGHGFVSVVRKPRIAVFTTGNELIQPGEPLAPGKIYNANHPMLVGALSRLGVTVLDLGCLPDDADRLRAALAGAATQSDLVITSGGVSVGEADFVRQVVEELGRVDQWRVFLKPGKPLAFGDVAGTPFIGLPGNPVSTFVTFFLFVRPAIRVLSGADPDIDRPPLRLPLAESRPAGDRPEFVRVRRTRDGAGQTNLSVFRNQNSGLLSSMAWADGVALMPVGVDLVAGDVVDYFPFEAWYL</sequence>
<dbReference type="SUPFAM" id="SSF63867">
    <property type="entry name" value="MoeA C-terminal domain-like"/>
    <property type="match status" value="1"/>
</dbReference>
<dbReference type="InterPro" id="IPR008284">
    <property type="entry name" value="MoCF_biosynth_CS"/>
</dbReference>
<evidence type="ECO:0000256" key="11">
    <source>
        <dbReference type="RuleBase" id="RU365090"/>
    </source>
</evidence>
<evidence type="ECO:0000256" key="2">
    <source>
        <dbReference type="ARBA" id="ARBA00002901"/>
    </source>
</evidence>
<dbReference type="EC" id="2.10.1.1" evidence="11"/>
<evidence type="ECO:0000313" key="13">
    <source>
        <dbReference type="EMBL" id="ANJ68500.1"/>
    </source>
</evidence>
<comment type="cofactor">
    <cofactor evidence="1 11">
        <name>Mg(2+)</name>
        <dbReference type="ChEBI" id="CHEBI:18420"/>
    </cofactor>
</comment>
<gene>
    <name evidence="13" type="ORF">A9404_12920</name>
</gene>
<dbReference type="GO" id="GO:0046872">
    <property type="term" value="F:metal ion binding"/>
    <property type="evidence" value="ECO:0007669"/>
    <property type="project" value="UniProtKB-UniRule"/>
</dbReference>
<dbReference type="FunFam" id="3.40.980.10:FF:000004">
    <property type="entry name" value="Molybdopterin molybdenumtransferase"/>
    <property type="match status" value="1"/>
</dbReference>
<dbReference type="InterPro" id="IPR036688">
    <property type="entry name" value="MoeA_C_domain_IV_sf"/>
</dbReference>
<organism evidence="13 14">
    <name type="scientific">Halothiobacillus diazotrophicus</name>
    <dbReference type="NCBI Taxonomy" id="1860122"/>
    <lineage>
        <taxon>Bacteria</taxon>
        <taxon>Pseudomonadati</taxon>
        <taxon>Pseudomonadota</taxon>
        <taxon>Gammaproteobacteria</taxon>
        <taxon>Chromatiales</taxon>
        <taxon>Halothiobacillaceae</taxon>
        <taxon>Halothiobacillus</taxon>
    </lineage>
</organism>
<keyword evidence="9 11" id="KW-0501">Molybdenum cofactor biosynthesis</keyword>
<feature type="domain" description="MoaB/Mog" evidence="12">
    <location>
        <begin position="175"/>
        <end position="312"/>
    </location>
</feature>
<dbReference type="Pfam" id="PF03453">
    <property type="entry name" value="MoeA_N"/>
    <property type="match status" value="1"/>
</dbReference>
<evidence type="ECO:0000256" key="3">
    <source>
        <dbReference type="ARBA" id="ARBA00005046"/>
    </source>
</evidence>
<keyword evidence="7 11" id="KW-0479">Metal-binding</keyword>
<evidence type="ECO:0000313" key="14">
    <source>
        <dbReference type="Proteomes" id="UP000078596"/>
    </source>
</evidence>
<dbReference type="GO" id="GO:0061599">
    <property type="term" value="F:molybdopterin molybdotransferase activity"/>
    <property type="evidence" value="ECO:0007669"/>
    <property type="project" value="UniProtKB-UniRule"/>
</dbReference>
<keyword evidence="6 11" id="KW-0808">Transferase</keyword>
<keyword evidence="14" id="KW-1185">Reference proteome</keyword>
<dbReference type="Gene3D" id="3.90.105.10">
    <property type="entry name" value="Molybdopterin biosynthesis moea protein, domain 2"/>
    <property type="match status" value="1"/>
</dbReference>
<dbReference type="GO" id="GO:0005829">
    <property type="term" value="C:cytosol"/>
    <property type="evidence" value="ECO:0007669"/>
    <property type="project" value="TreeGrafter"/>
</dbReference>
<comment type="similarity">
    <text evidence="4 11">Belongs to the MoeA family.</text>
</comment>
<dbReference type="PANTHER" id="PTHR10192:SF5">
    <property type="entry name" value="GEPHYRIN"/>
    <property type="match status" value="1"/>
</dbReference>
<dbReference type="Gene3D" id="3.40.980.10">
    <property type="entry name" value="MoaB/Mog-like domain"/>
    <property type="match status" value="1"/>
</dbReference>
<name>A0A191ZKW1_9GAMM</name>
<evidence type="ECO:0000259" key="12">
    <source>
        <dbReference type="SMART" id="SM00852"/>
    </source>
</evidence>
<dbReference type="InterPro" id="IPR005110">
    <property type="entry name" value="MoeA_linker/N"/>
</dbReference>
<dbReference type="GO" id="GO:0006777">
    <property type="term" value="P:Mo-molybdopterin cofactor biosynthetic process"/>
    <property type="evidence" value="ECO:0007669"/>
    <property type="project" value="UniProtKB-UniRule"/>
</dbReference>
<keyword evidence="8 11" id="KW-0460">Magnesium</keyword>
<dbReference type="PROSITE" id="PS01079">
    <property type="entry name" value="MOCF_BIOSYNTHESIS_2"/>
    <property type="match status" value="1"/>
</dbReference>
<dbReference type="NCBIfam" id="NF045515">
    <property type="entry name" value="Glp_gephyrin"/>
    <property type="match status" value="1"/>
</dbReference>
<dbReference type="STRING" id="1860122.A9404_12920"/>
<dbReference type="SUPFAM" id="SSF63882">
    <property type="entry name" value="MoeA N-terminal region -like"/>
    <property type="match status" value="1"/>
</dbReference>
<dbReference type="PANTHER" id="PTHR10192">
    <property type="entry name" value="MOLYBDOPTERIN BIOSYNTHESIS PROTEIN"/>
    <property type="match status" value="1"/>
</dbReference>
<dbReference type="NCBIfam" id="TIGR00177">
    <property type="entry name" value="molyb_syn"/>
    <property type="match status" value="1"/>
</dbReference>